<feature type="binding site" evidence="12">
    <location>
        <position position="98"/>
    </location>
    <ligand>
        <name>Mg(2+)</name>
        <dbReference type="ChEBI" id="CHEBI:18420"/>
        <label>1</label>
    </ligand>
</feature>
<evidence type="ECO:0000256" key="3">
    <source>
        <dbReference type="ARBA" id="ARBA00005300"/>
    </source>
</evidence>
<dbReference type="Gene3D" id="3.40.970.10">
    <property type="entry name" value="Ribonuclease H1, N-terminal domain"/>
    <property type="match status" value="1"/>
</dbReference>
<dbReference type="Pfam" id="PF01693">
    <property type="entry name" value="Cauli_VI"/>
    <property type="match status" value="1"/>
</dbReference>
<dbReference type="PIRSF" id="PIRSF037839">
    <property type="entry name" value="Ribonuclease_H"/>
    <property type="match status" value="1"/>
</dbReference>
<dbReference type="InterPro" id="IPR009027">
    <property type="entry name" value="Ribosomal_bL9/RNase_H1_N"/>
</dbReference>
<dbReference type="InterPro" id="IPR012337">
    <property type="entry name" value="RNaseH-like_sf"/>
</dbReference>
<evidence type="ECO:0000256" key="4">
    <source>
        <dbReference type="ARBA" id="ARBA00012180"/>
    </source>
</evidence>
<keyword evidence="7 11" id="KW-0479">Metal-binding</keyword>
<evidence type="ECO:0000256" key="12">
    <source>
        <dbReference type="PIRSR" id="PIRSR037839-1"/>
    </source>
</evidence>
<dbReference type="GO" id="GO:0004523">
    <property type="term" value="F:RNA-DNA hybrid ribonuclease activity"/>
    <property type="evidence" value="ECO:0007669"/>
    <property type="project" value="UniProtKB-UniRule"/>
</dbReference>
<evidence type="ECO:0000313" key="15">
    <source>
        <dbReference type="EMBL" id="TXF87753.1"/>
    </source>
</evidence>
<dbReference type="GO" id="GO:0005737">
    <property type="term" value="C:cytoplasm"/>
    <property type="evidence" value="ECO:0007669"/>
    <property type="project" value="UniProtKB-SubCell"/>
</dbReference>
<dbReference type="Proteomes" id="UP000321907">
    <property type="component" value="Unassembled WGS sequence"/>
</dbReference>
<keyword evidence="8 11" id="KW-0255">Endonuclease</keyword>
<keyword evidence="10 11" id="KW-0460">Magnesium</keyword>
<feature type="binding site" evidence="12">
    <location>
        <position position="135"/>
    </location>
    <ligand>
        <name>Mg(2+)</name>
        <dbReference type="ChEBI" id="CHEBI:18420"/>
        <label>2</label>
    </ligand>
</feature>
<evidence type="ECO:0000256" key="10">
    <source>
        <dbReference type="ARBA" id="ARBA00022842"/>
    </source>
</evidence>
<keyword evidence="16" id="KW-1185">Reference proteome</keyword>
<dbReference type="EMBL" id="VOXD01000032">
    <property type="protein sequence ID" value="TXF87753.1"/>
    <property type="molecule type" value="Genomic_DNA"/>
</dbReference>
<evidence type="ECO:0000256" key="6">
    <source>
        <dbReference type="ARBA" id="ARBA00022722"/>
    </source>
</evidence>
<comment type="function">
    <text evidence="2 11">Endonuclease that specifically degrades the RNA of RNA-DNA hybrids.</text>
</comment>
<gene>
    <name evidence="15" type="ORF">FUA23_17640</name>
</gene>
<feature type="domain" description="RNase H type-1" evidence="14">
    <location>
        <begin position="89"/>
        <end position="223"/>
    </location>
</feature>
<name>A0A5C7FK80_9BACT</name>
<keyword evidence="12" id="KW-0464">Manganese</keyword>
<accession>A0A5C7FK80</accession>
<proteinExistence type="inferred from homology"/>
<keyword evidence="11" id="KW-0963">Cytoplasm</keyword>
<organism evidence="15 16">
    <name type="scientific">Neolewinella aurantiaca</name>
    <dbReference type="NCBI Taxonomy" id="2602767"/>
    <lineage>
        <taxon>Bacteria</taxon>
        <taxon>Pseudomonadati</taxon>
        <taxon>Bacteroidota</taxon>
        <taxon>Saprospiria</taxon>
        <taxon>Saprospirales</taxon>
        <taxon>Lewinellaceae</taxon>
        <taxon>Neolewinella</taxon>
    </lineage>
</organism>
<comment type="similarity">
    <text evidence="3 11">Belongs to the RNase H family.</text>
</comment>
<evidence type="ECO:0000256" key="9">
    <source>
        <dbReference type="ARBA" id="ARBA00022801"/>
    </source>
</evidence>
<feature type="binding site" evidence="12">
    <location>
        <position position="219"/>
    </location>
    <ligand>
        <name>Mg(2+)</name>
        <dbReference type="ChEBI" id="CHEBI:18420"/>
        <label>1</label>
    </ligand>
</feature>
<dbReference type="InterPro" id="IPR036397">
    <property type="entry name" value="RNaseH_sf"/>
</dbReference>
<comment type="subcellular location">
    <subcellularLocation>
        <location evidence="11">Cytoplasm</location>
    </subcellularLocation>
</comment>
<dbReference type="InterPro" id="IPR017290">
    <property type="entry name" value="RNase_H_bac"/>
</dbReference>
<comment type="caution">
    <text evidence="15">The sequence shown here is derived from an EMBL/GenBank/DDBJ whole genome shotgun (WGS) entry which is preliminary data.</text>
</comment>
<dbReference type="SUPFAM" id="SSF53098">
    <property type="entry name" value="Ribonuclease H-like"/>
    <property type="match status" value="1"/>
</dbReference>
<evidence type="ECO:0000256" key="8">
    <source>
        <dbReference type="ARBA" id="ARBA00022759"/>
    </source>
</evidence>
<feature type="region of interest" description="Disordered" evidence="13">
    <location>
        <begin position="63"/>
        <end position="89"/>
    </location>
</feature>
<dbReference type="PROSITE" id="PS50879">
    <property type="entry name" value="RNASE_H_1"/>
    <property type="match status" value="1"/>
</dbReference>
<keyword evidence="9 11" id="KW-0378">Hydrolase</keyword>
<evidence type="ECO:0000256" key="5">
    <source>
        <dbReference type="ARBA" id="ARBA00017721"/>
    </source>
</evidence>
<evidence type="ECO:0000256" key="13">
    <source>
        <dbReference type="SAM" id="MobiDB-lite"/>
    </source>
</evidence>
<evidence type="ECO:0000256" key="7">
    <source>
        <dbReference type="ARBA" id="ARBA00022723"/>
    </source>
</evidence>
<dbReference type="GO" id="GO:0046872">
    <property type="term" value="F:metal ion binding"/>
    <property type="evidence" value="ECO:0007669"/>
    <property type="project" value="UniProtKB-KW"/>
</dbReference>
<sequence length="223" mass="24553">MAKAKKFYVVWVGHEPGVYTDWGKAKSQIDGYKGAKYKSFPSRAQAEAAYANSFGNYIKTAASGIKKPSSHPRSRQKAPRRGNAPSTPTIISQSISVDAACSGNPGKMEYQGVTTSGKKQLFHRAFPLGTNNIGEFLALVHALAFLKGQDMPDLPIYSDSQIAIGWVKKGKCKTTLARSKKTAELFEYIDRAEAWLKANKVTNPIYKWDTKGWGEIPADFGRK</sequence>
<reference evidence="15 16" key="1">
    <citation type="submission" date="2019-08" db="EMBL/GenBank/DDBJ databases">
        <title>Lewinella sp. strain SSH13 Genome sequencing and assembly.</title>
        <authorList>
            <person name="Kim I."/>
        </authorList>
    </citation>
    <scope>NUCLEOTIDE SEQUENCE [LARGE SCALE GENOMIC DNA]</scope>
    <source>
        <strain evidence="15 16">SSH13</strain>
    </source>
</reference>
<evidence type="ECO:0000259" key="14">
    <source>
        <dbReference type="PROSITE" id="PS50879"/>
    </source>
</evidence>
<feature type="compositionally biased region" description="Basic residues" evidence="13">
    <location>
        <begin position="68"/>
        <end position="80"/>
    </location>
</feature>
<dbReference type="SUPFAM" id="SSF55658">
    <property type="entry name" value="L9 N-domain-like"/>
    <property type="match status" value="1"/>
</dbReference>
<comment type="catalytic activity">
    <reaction evidence="11">
        <text>Endonucleolytic cleavage to 5'-phosphomonoester.</text>
        <dbReference type="EC" id="3.1.26.4"/>
    </reaction>
</comment>
<evidence type="ECO:0000256" key="1">
    <source>
        <dbReference type="ARBA" id="ARBA00001946"/>
    </source>
</evidence>
<feature type="binding site" evidence="12">
    <location>
        <position position="159"/>
    </location>
    <ligand>
        <name>Mg(2+)</name>
        <dbReference type="ChEBI" id="CHEBI:18420"/>
        <label>2</label>
    </ligand>
</feature>
<dbReference type="FunFam" id="3.40.970.10:FF:000002">
    <property type="entry name" value="Ribonuclease H"/>
    <property type="match status" value="1"/>
</dbReference>
<comment type="cofactor">
    <cofactor evidence="12">
        <name>Mn(2+)</name>
        <dbReference type="ChEBI" id="CHEBI:29035"/>
    </cofactor>
    <cofactor evidence="12">
        <name>Mg(2+)</name>
        <dbReference type="ChEBI" id="CHEBI:18420"/>
    </cofactor>
    <text evidence="12">Binds 2 metal ions per subunit. Manganese or magnesium.</text>
</comment>
<dbReference type="InterPro" id="IPR037056">
    <property type="entry name" value="RNase_H1_N_sf"/>
</dbReference>
<dbReference type="OrthoDB" id="9811552at2"/>
<protein>
    <recommendedName>
        <fullName evidence="5 11">Ribonuclease H</fullName>
        <ecNumber evidence="4 11">3.1.26.4</ecNumber>
    </recommendedName>
</protein>
<evidence type="ECO:0000256" key="2">
    <source>
        <dbReference type="ARBA" id="ARBA00004065"/>
    </source>
</evidence>
<dbReference type="AlphaFoldDB" id="A0A5C7FK80"/>
<dbReference type="InterPro" id="IPR011320">
    <property type="entry name" value="RNase_H1_N"/>
</dbReference>
<dbReference type="GO" id="GO:0003676">
    <property type="term" value="F:nucleic acid binding"/>
    <property type="evidence" value="ECO:0007669"/>
    <property type="project" value="UniProtKB-UniRule"/>
</dbReference>
<evidence type="ECO:0000256" key="11">
    <source>
        <dbReference type="PIRNR" id="PIRNR037839"/>
    </source>
</evidence>
<dbReference type="Pfam" id="PF00075">
    <property type="entry name" value="RNase_H"/>
    <property type="match status" value="1"/>
</dbReference>
<evidence type="ECO:0000313" key="16">
    <source>
        <dbReference type="Proteomes" id="UP000321907"/>
    </source>
</evidence>
<keyword evidence="6 11" id="KW-0540">Nuclease</keyword>
<dbReference type="RefSeq" id="WP_147932087.1">
    <property type="nucleotide sequence ID" value="NZ_VOXD01000032.1"/>
</dbReference>
<dbReference type="EC" id="3.1.26.4" evidence="4 11"/>
<dbReference type="Gene3D" id="3.30.420.10">
    <property type="entry name" value="Ribonuclease H-like superfamily/Ribonuclease H"/>
    <property type="match status" value="1"/>
</dbReference>
<comment type="cofactor">
    <cofactor evidence="1">
        <name>Mg(2+)</name>
        <dbReference type="ChEBI" id="CHEBI:18420"/>
    </cofactor>
</comment>
<dbReference type="InterPro" id="IPR002156">
    <property type="entry name" value="RNaseH_domain"/>
</dbReference>